<dbReference type="Pfam" id="PF12796">
    <property type="entry name" value="Ank_2"/>
    <property type="match status" value="2"/>
</dbReference>
<dbReference type="EMBL" id="PKFO01000008">
    <property type="protein sequence ID" value="PVH22675.1"/>
    <property type="molecule type" value="Genomic_DNA"/>
</dbReference>
<dbReference type="PROSITE" id="PS50088">
    <property type="entry name" value="ANK_REPEAT"/>
    <property type="match status" value="4"/>
</dbReference>
<dbReference type="OrthoDB" id="539213at2759"/>
<feature type="repeat" description="ANK" evidence="3">
    <location>
        <begin position="142"/>
        <end position="174"/>
    </location>
</feature>
<dbReference type="PANTHER" id="PTHR24198">
    <property type="entry name" value="ANKYRIN REPEAT AND PROTEIN KINASE DOMAIN-CONTAINING PROTEIN"/>
    <property type="match status" value="1"/>
</dbReference>
<evidence type="ECO:0000256" key="1">
    <source>
        <dbReference type="ARBA" id="ARBA00022737"/>
    </source>
</evidence>
<dbReference type="AlphaFoldDB" id="A0A2V1AXV2"/>
<feature type="repeat" description="ANK" evidence="3">
    <location>
        <begin position="175"/>
        <end position="207"/>
    </location>
</feature>
<dbReference type="PROSITE" id="PS50297">
    <property type="entry name" value="ANK_REP_REGION"/>
    <property type="match status" value="4"/>
</dbReference>
<feature type="repeat" description="ANK" evidence="3">
    <location>
        <begin position="108"/>
        <end position="141"/>
    </location>
</feature>
<dbReference type="PRINTS" id="PR01415">
    <property type="entry name" value="ANKYRIN"/>
</dbReference>
<accession>A0A2V1AXV2</accession>
<dbReference type="Proteomes" id="UP000244309">
    <property type="component" value="Unassembled WGS sequence"/>
</dbReference>
<dbReference type="GeneID" id="37010579"/>
<keyword evidence="2 3" id="KW-0040">ANK repeat</keyword>
<organism evidence="4 5">
    <name type="scientific">Candidozyma haemuli</name>
    <dbReference type="NCBI Taxonomy" id="45357"/>
    <lineage>
        <taxon>Eukaryota</taxon>
        <taxon>Fungi</taxon>
        <taxon>Dikarya</taxon>
        <taxon>Ascomycota</taxon>
        <taxon>Saccharomycotina</taxon>
        <taxon>Pichiomycetes</taxon>
        <taxon>Metschnikowiaceae</taxon>
        <taxon>Candidozyma</taxon>
    </lineage>
</organism>
<gene>
    <name evidence="4" type="ORF">CXQ85_005249</name>
</gene>
<protein>
    <submittedName>
        <fullName evidence="4">Uncharacterized protein</fullName>
    </submittedName>
</protein>
<keyword evidence="5" id="KW-1185">Reference proteome</keyword>
<evidence type="ECO:0000256" key="3">
    <source>
        <dbReference type="PROSITE-ProRule" id="PRU00023"/>
    </source>
</evidence>
<dbReference type="SMART" id="SM00248">
    <property type="entry name" value="ANK"/>
    <property type="match status" value="5"/>
</dbReference>
<dbReference type="SUPFAM" id="SSF48403">
    <property type="entry name" value="Ankyrin repeat"/>
    <property type="match status" value="1"/>
</dbReference>
<name>A0A2V1AXV2_9ASCO</name>
<proteinExistence type="predicted"/>
<evidence type="ECO:0000313" key="4">
    <source>
        <dbReference type="EMBL" id="PVH22675.1"/>
    </source>
</evidence>
<dbReference type="InterPro" id="IPR002110">
    <property type="entry name" value="Ankyrin_rpt"/>
</dbReference>
<dbReference type="InterPro" id="IPR036770">
    <property type="entry name" value="Ankyrin_rpt-contain_sf"/>
</dbReference>
<dbReference type="STRING" id="45357.A0A2V1AXV2"/>
<reference evidence="4 5" key="1">
    <citation type="submission" date="2017-12" db="EMBL/GenBank/DDBJ databases">
        <title>Genome Sequence of a Multidrug-Resistant Candida haemulonii Isolate from a Patient with Chronic Leg Ulcers in Israel.</title>
        <authorList>
            <person name="Chow N.A."/>
            <person name="Gade L."/>
            <person name="Batra D."/>
            <person name="Rowe L.A."/>
            <person name="Ben-Ami R."/>
            <person name="Loparev V.N."/>
            <person name="Litvintseva A.P."/>
        </authorList>
    </citation>
    <scope>NUCLEOTIDE SEQUENCE [LARGE SCALE GENOMIC DNA]</scope>
    <source>
        <strain evidence="4 5">B11899</strain>
    </source>
</reference>
<comment type="caution">
    <text evidence="4">The sequence shown here is derived from an EMBL/GenBank/DDBJ whole genome shotgun (WGS) entry which is preliminary data.</text>
</comment>
<feature type="repeat" description="ANK" evidence="3">
    <location>
        <begin position="37"/>
        <end position="69"/>
    </location>
</feature>
<evidence type="ECO:0000256" key="2">
    <source>
        <dbReference type="ARBA" id="ARBA00023043"/>
    </source>
</evidence>
<dbReference type="PANTHER" id="PTHR24198:SF165">
    <property type="entry name" value="ANKYRIN REPEAT-CONTAINING PROTEIN-RELATED"/>
    <property type="match status" value="1"/>
</dbReference>
<evidence type="ECO:0000313" key="5">
    <source>
        <dbReference type="Proteomes" id="UP000244309"/>
    </source>
</evidence>
<dbReference type="RefSeq" id="XP_025343615.1">
    <property type="nucleotide sequence ID" value="XM_025488848.1"/>
</dbReference>
<dbReference type="VEuPathDB" id="FungiDB:CXQ85_005249"/>
<dbReference type="Gene3D" id="1.25.40.20">
    <property type="entry name" value="Ankyrin repeat-containing domain"/>
    <property type="match status" value="1"/>
</dbReference>
<keyword evidence="1" id="KW-0677">Repeat</keyword>
<sequence length="229" mass="24654">MNSQSFPVQEAARDNKPLIVQGLLAENGKLAVSKDSDGRTPLHWACAMGHEKIVDLILPYMKNVDLDDLVDDGGWTPIHILCGVGNDAVLDKLMAHEPQPDINLATSTGVTGLHIAVSKNHYELVKKLLESYKASARVRDSRGQTPLHRAAAVGSGVEVKLLVEAKANLNATEKDGWTPLHHAMAEGHGDVAVLLVELGADKDAETGSGEKPVDVASEGVRRYFEERTS</sequence>